<evidence type="ECO:0000313" key="10">
    <source>
        <dbReference type="EMBL" id="QEH36728.1"/>
    </source>
</evidence>
<evidence type="ECO:0000256" key="2">
    <source>
        <dbReference type="ARBA" id="ARBA00022448"/>
    </source>
</evidence>
<dbReference type="GO" id="GO:0055085">
    <property type="term" value="P:transmembrane transport"/>
    <property type="evidence" value="ECO:0007669"/>
    <property type="project" value="InterPro"/>
</dbReference>
<dbReference type="CDD" id="cd06261">
    <property type="entry name" value="TM_PBP2"/>
    <property type="match status" value="1"/>
</dbReference>
<organism evidence="10 11">
    <name type="scientific">Aquisphaera giovannonii</name>
    <dbReference type="NCBI Taxonomy" id="406548"/>
    <lineage>
        <taxon>Bacteria</taxon>
        <taxon>Pseudomonadati</taxon>
        <taxon>Planctomycetota</taxon>
        <taxon>Planctomycetia</taxon>
        <taxon>Isosphaerales</taxon>
        <taxon>Isosphaeraceae</taxon>
        <taxon>Aquisphaera</taxon>
    </lineage>
</organism>
<comment type="subcellular location">
    <subcellularLocation>
        <location evidence="1 7">Cell membrane</location>
        <topology evidence="1 7">Multi-pass membrane protein</topology>
    </subcellularLocation>
</comment>
<dbReference type="PROSITE" id="PS50928">
    <property type="entry name" value="ABC_TM1"/>
    <property type="match status" value="1"/>
</dbReference>
<accession>A0A5B9W816</accession>
<evidence type="ECO:0000256" key="1">
    <source>
        <dbReference type="ARBA" id="ARBA00004651"/>
    </source>
</evidence>
<evidence type="ECO:0000256" key="4">
    <source>
        <dbReference type="ARBA" id="ARBA00022692"/>
    </source>
</evidence>
<dbReference type="InterPro" id="IPR035906">
    <property type="entry name" value="MetI-like_sf"/>
</dbReference>
<evidence type="ECO:0000256" key="5">
    <source>
        <dbReference type="ARBA" id="ARBA00022989"/>
    </source>
</evidence>
<comment type="similarity">
    <text evidence="7">Belongs to the binding-protein-dependent transport system permease family.</text>
</comment>
<feature type="transmembrane region" description="Helical" evidence="7">
    <location>
        <begin position="95"/>
        <end position="116"/>
    </location>
</feature>
<evidence type="ECO:0000256" key="8">
    <source>
        <dbReference type="SAM" id="MobiDB-lite"/>
    </source>
</evidence>
<feature type="region of interest" description="Disordered" evidence="8">
    <location>
        <begin position="285"/>
        <end position="304"/>
    </location>
</feature>
<keyword evidence="5 7" id="KW-1133">Transmembrane helix</keyword>
<dbReference type="Gene3D" id="1.10.3720.10">
    <property type="entry name" value="MetI-like"/>
    <property type="match status" value="1"/>
</dbReference>
<dbReference type="GO" id="GO:0005886">
    <property type="term" value="C:plasma membrane"/>
    <property type="evidence" value="ECO:0007669"/>
    <property type="project" value="UniProtKB-SubCell"/>
</dbReference>
<gene>
    <name evidence="10" type="primary">cmpB</name>
    <name evidence="10" type="ORF">OJF2_53130</name>
</gene>
<sequence length="304" mass="33077">MGLLGIAACFGIWWFVTRGEAEERILSPSSGISSPSETFATFHSLWFDRALTRNLLTSLRRVASGFGLATAVGVPLGILCGCFTRVDAFFLPVTVFGRNIPVAALIPLTFSLFGIGELQKTMFIFIACVAFIVSDTARSIREVRESYVDSAYTLGAGRWQAIMKVLVPLALPGVFNSLRLLFSLAFGYIMLAEVVKFGGESGGLGDIINTSQRRGPREHVVLVLLIIPVVALAIDKALLWIQRELFPYRYGGVGVLHSLVRALMHGWEDLKGLVWRRPLPASIAGELAGPPQARRDGQTGGPRT</sequence>
<proteinExistence type="inferred from homology"/>
<feature type="transmembrane region" description="Helical" evidence="7">
    <location>
        <begin position="220"/>
        <end position="241"/>
    </location>
</feature>
<evidence type="ECO:0000313" key="11">
    <source>
        <dbReference type="Proteomes" id="UP000324233"/>
    </source>
</evidence>
<evidence type="ECO:0000259" key="9">
    <source>
        <dbReference type="PROSITE" id="PS50928"/>
    </source>
</evidence>
<dbReference type="InterPro" id="IPR000515">
    <property type="entry name" value="MetI-like"/>
</dbReference>
<dbReference type="PANTHER" id="PTHR30151:SF0">
    <property type="entry name" value="ABC TRANSPORTER PERMEASE PROTEIN MJ0413-RELATED"/>
    <property type="match status" value="1"/>
</dbReference>
<reference evidence="10 11" key="1">
    <citation type="submission" date="2019-08" db="EMBL/GenBank/DDBJ databases">
        <title>Deep-cultivation of Planctomycetes and their phenomic and genomic characterization uncovers novel biology.</title>
        <authorList>
            <person name="Wiegand S."/>
            <person name="Jogler M."/>
            <person name="Boedeker C."/>
            <person name="Pinto D."/>
            <person name="Vollmers J."/>
            <person name="Rivas-Marin E."/>
            <person name="Kohn T."/>
            <person name="Peeters S.H."/>
            <person name="Heuer A."/>
            <person name="Rast P."/>
            <person name="Oberbeckmann S."/>
            <person name="Bunk B."/>
            <person name="Jeske O."/>
            <person name="Meyerdierks A."/>
            <person name="Storesund J.E."/>
            <person name="Kallscheuer N."/>
            <person name="Luecker S."/>
            <person name="Lage O.M."/>
            <person name="Pohl T."/>
            <person name="Merkel B.J."/>
            <person name="Hornburger P."/>
            <person name="Mueller R.-W."/>
            <person name="Bruemmer F."/>
            <person name="Labrenz M."/>
            <person name="Spormann A.M."/>
            <person name="Op den Camp H."/>
            <person name="Overmann J."/>
            <person name="Amann R."/>
            <person name="Jetten M.S.M."/>
            <person name="Mascher T."/>
            <person name="Medema M.H."/>
            <person name="Devos D.P."/>
            <person name="Kaster A.-K."/>
            <person name="Ovreas L."/>
            <person name="Rohde M."/>
            <person name="Galperin M.Y."/>
            <person name="Jogler C."/>
        </authorList>
    </citation>
    <scope>NUCLEOTIDE SEQUENCE [LARGE SCALE GENOMIC DNA]</scope>
    <source>
        <strain evidence="10 11">OJF2</strain>
    </source>
</reference>
<keyword evidence="6 7" id="KW-0472">Membrane</keyword>
<name>A0A5B9W816_9BACT</name>
<protein>
    <submittedName>
        <fullName evidence="10">Bicarbonate transport system permease protein CmpB</fullName>
    </submittedName>
</protein>
<keyword evidence="11" id="KW-1185">Reference proteome</keyword>
<feature type="domain" description="ABC transmembrane type-1" evidence="9">
    <location>
        <begin position="55"/>
        <end position="238"/>
    </location>
</feature>
<evidence type="ECO:0000256" key="6">
    <source>
        <dbReference type="ARBA" id="ARBA00023136"/>
    </source>
</evidence>
<dbReference type="Proteomes" id="UP000324233">
    <property type="component" value="Chromosome"/>
</dbReference>
<keyword evidence="3" id="KW-1003">Cell membrane</keyword>
<evidence type="ECO:0000256" key="7">
    <source>
        <dbReference type="RuleBase" id="RU363032"/>
    </source>
</evidence>
<keyword evidence="2 7" id="KW-0813">Transport</keyword>
<dbReference type="KEGG" id="agv:OJF2_53130"/>
<keyword evidence="4 7" id="KW-0812">Transmembrane</keyword>
<dbReference type="AlphaFoldDB" id="A0A5B9W816"/>
<dbReference type="Pfam" id="PF00528">
    <property type="entry name" value="BPD_transp_1"/>
    <property type="match status" value="1"/>
</dbReference>
<dbReference type="PANTHER" id="PTHR30151">
    <property type="entry name" value="ALKANE SULFONATE ABC TRANSPORTER-RELATED, MEMBRANE SUBUNIT"/>
    <property type="match status" value="1"/>
</dbReference>
<feature type="transmembrane region" description="Helical" evidence="7">
    <location>
        <begin position="62"/>
        <end position="83"/>
    </location>
</feature>
<dbReference type="SUPFAM" id="SSF161098">
    <property type="entry name" value="MetI-like"/>
    <property type="match status" value="1"/>
</dbReference>
<dbReference type="EMBL" id="CP042997">
    <property type="protein sequence ID" value="QEH36728.1"/>
    <property type="molecule type" value="Genomic_DNA"/>
</dbReference>
<evidence type="ECO:0000256" key="3">
    <source>
        <dbReference type="ARBA" id="ARBA00022475"/>
    </source>
</evidence>